<evidence type="ECO:0000256" key="5">
    <source>
        <dbReference type="ARBA" id="ARBA00022676"/>
    </source>
</evidence>
<keyword evidence="6 10" id="KW-0808">Transferase</keyword>
<evidence type="ECO:0000256" key="7">
    <source>
        <dbReference type="ARBA" id="ARBA00023277"/>
    </source>
</evidence>
<dbReference type="InterPro" id="IPR003385">
    <property type="entry name" value="Glyco_hydro_77"/>
</dbReference>
<evidence type="ECO:0000256" key="4">
    <source>
        <dbReference type="ARBA" id="ARBA00020295"/>
    </source>
</evidence>
<comment type="catalytic activity">
    <reaction evidence="1 10">
        <text>Transfers a segment of a (1-&gt;4)-alpha-D-glucan to a new position in an acceptor, which may be glucose or a (1-&gt;4)-alpha-D-glucan.</text>
        <dbReference type="EC" id="2.4.1.25"/>
    </reaction>
</comment>
<evidence type="ECO:0000256" key="10">
    <source>
        <dbReference type="RuleBase" id="RU361207"/>
    </source>
</evidence>
<dbReference type="EMBL" id="JADIKI010000022">
    <property type="protein sequence ID" value="MFK2855009.1"/>
    <property type="molecule type" value="Genomic_DNA"/>
</dbReference>
<reference evidence="12 13" key="1">
    <citation type="submission" date="2020-10" db="EMBL/GenBank/DDBJ databases">
        <title>Phylogeny of dyella-like bacteria.</title>
        <authorList>
            <person name="Fu J."/>
        </authorList>
    </citation>
    <scope>NUCLEOTIDE SEQUENCE [LARGE SCALE GENOMIC DNA]</scope>
    <source>
        <strain evidence="12 13">DHG40</strain>
    </source>
</reference>
<dbReference type="EC" id="2.4.1.25" evidence="3 10"/>
<dbReference type="SUPFAM" id="SSF51445">
    <property type="entry name" value="(Trans)glycosidases"/>
    <property type="match status" value="1"/>
</dbReference>
<evidence type="ECO:0000256" key="8">
    <source>
        <dbReference type="ARBA" id="ARBA00031423"/>
    </source>
</evidence>
<organism evidence="12 13">
    <name type="scientific">Dyella humi</name>
    <dbReference type="NCBI Taxonomy" id="1770547"/>
    <lineage>
        <taxon>Bacteria</taxon>
        <taxon>Pseudomonadati</taxon>
        <taxon>Pseudomonadota</taxon>
        <taxon>Gammaproteobacteria</taxon>
        <taxon>Lysobacterales</taxon>
        <taxon>Rhodanobacteraceae</taxon>
        <taxon>Dyella</taxon>
    </lineage>
</organism>
<comment type="caution">
    <text evidence="12">The sequence shown here is derived from an EMBL/GenBank/DDBJ whole genome shotgun (WGS) entry which is preliminary data.</text>
</comment>
<dbReference type="GO" id="GO:0004134">
    <property type="term" value="F:4-alpha-glucanotransferase activity"/>
    <property type="evidence" value="ECO:0007669"/>
    <property type="project" value="UniProtKB-EC"/>
</dbReference>
<protein>
    <recommendedName>
        <fullName evidence="4 10">4-alpha-glucanotransferase</fullName>
        <ecNumber evidence="3 10">2.4.1.25</ecNumber>
    </recommendedName>
    <alternativeName>
        <fullName evidence="8 10">Amylomaltase</fullName>
    </alternativeName>
    <alternativeName>
        <fullName evidence="9 10">Disproportionating enzyme</fullName>
    </alternativeName>
</protein>
<accession>A0ABW8IL62</accession>
<evidence type="ECO:0000256" key="6">
    <source>
        <dbReference type="ARBA" id="ARBA00022679"/>
    </source>
</evidence>
<keyword evidence="13" id="KW-1185">Reference proteome</keyword>
<dbReference type="PANTHER" id="PTHR32438">
    <property type="entry name" value="4-ALPHA-GLUCANOTRANSFERASE DPE1, CHLOROPLASTIC/AMYLOPLASTIC"/>
    <property type="match status" value="1"/>
</dbReference>
<evidence type="ECO:0000256" key="1">
    <source>
        <dbReference type="ARBA" id="ARBA00000439"/>
    </source>
</evidence>
<dbReference type="InterPro" id="IPR017853">
    <property type="entry name" value="GH"/>
</dbReference>
<dbReference type="Proteomes" id="UP001620409">
    <property type="component" value="Unassembled WGS sequence"/>
</dbReference>
<proteinExistence type="inferred from homology"/>
<evidence type="ECO:0000313" key="12">
    <source>
        <dbReference type="EMBL" id="MFK2855009.1"/>
    </source>
</evidence>
<evidence type="ECO:0000256" key="2">
    <source>
        <dbReference type="ARBA" id="ARBA00005684"/>
    </source>
</evidence>
<dbReference type="RefSeq" id="WP_380010573.1">
    <property type="nucleotide sequence ID" value="NZ_JADIKI010000022.1"/>
</dbReference>
<keyword evidence="5 10" id="KW-0328">Glycosyltransferase</keyword>
<evidence type="ECO:0000256" key="11">
    <source>
        <dbReference type="SAM" id="MobiDB-lite"/>
    </source>
</evidence>
<evidence type="ECO:0000256" key="9">
    <source>
        <dbReference type="ARBA" id="ARBA00031501"/>
    </source>
</evidence>
<evidence type="ECO:0000256" key="3">
    <source>
        <dbReference type="ARBA" id="ARBA00012560"/>
    </source>
</evidence>
<comment type="similarity">
    <text evidence="2 10">Belongs to the disproportionating enzyme family.</text>
</comment>
<feature type="region of interest" description="Disordered" evidence="11">
    <location>
        <begin position="600"/>
        <end position="619"/>
    </location>
</feature>
<dbReference type="Pfam" id="PF02446">
    <property type="entry name" value="Glyco_hydro_77"/>
    <property type="match status" value="1"/>
</dbReference>
<dbReference type="PANTHER" id="PTHR32438:SF5">
    <property type="entry name" value="4-ALPHA-GLUCANOTRANSFERASE DPE1, CHLOROPLASTIC_AMYLOPLASTIC"/>
    <property type="match status" value="1"/>
</dbReference>
<dbReference type="NCBIfam" id="TIGR00217">
    <property type="entry name" value="malQ"/>
    <property type="match status" value="1"/>
</dbReference>
<dbReference type="Gene3D" id="3.20.20.80">
    <property type="entry name" value="Glycosidases"/>
    <property type="match status" value="1"/>
</dbReference>
<gene>
    <name evidence="12" type="primary">malQ</name>
    <name evidence="12" type="ORF">ISP18_10450</name>
</gene>
<keyword evidence="7 10" id="KW-0119">Carbohydrate metabolism</keyword>
<sequence>MSDFSLETLARAAGISVQWTDAYGQARSLSDDALHGLLDTMKLPAHDAASRQTSLRLIEERDHARPSLVTVDVGDAFDLPSFARGATSITAYDEEGRAQTLPLLGDGQCQAPAHYGYYQLDIGNQPLMLAVAPQRCFSVGDCLELQTLRAWGLSAQVYSLRHPNDGGVGDSRAVAELTATIGRAGGDALALSPLHAISPVAGHYSPYSPSHRGFLNWLHADPAQILGAPALDAAIHRSGIASTGQHAQQGKLVDWPVVYALRRNLFRILHQQFAQAPQGLRNDLERFIAEGGDALSRHARLAARQSQAVMRGESTSWKTWQENWHNEATANAFAQSHPTAVDFEIFLQWLAARCWEKTCRVARDAGQRIGLIWDLAVGFEAGGGEAWAWREHVLEGLELGAPPDAFNPTGQSWGITSYSPWGLKASGFRPFIELLRANMARGGGIRIDHIIGFQHLWVLPKGRPSTEGGYVHQPLQDLLRLTALESWRQQCIVIGEDLGTVPEGLRDVLAARGVLGIDVLLFTRDKNGDFLAPGQWRKNAVAMTTTHDLPPLMGWREGLDIEQLAKAHGWDDGKLQQSMQARKKDVARLDEALTIASPSFRRRPESSLNTRPEDTKSVLSASHDVSGLDSGLRRNDGEAIQAATQTCNSYVEYLIQTPSPLILIPLEDALARKEQPNLPGTVDSHPNWQHRLPDDAIDQLQPLLQSIGTSLKEAMPA</sequence>
<name>A0ABW8IL62_9GAMM</name>
<evidence type="ECO:0000313" key="13">
    <source>
        <dbReference type="Proteomes" id="UP001620409"/>
    </source>
</evidence>